<gene>
    <name evidence="1" type="ORF">LNQ49_10940</name>
</gene>
<proteinExistence type="predicted"/>
<accession>A0ABS8MTI6</accession>
<name>A0ABS8MTI6_9FLAO</name>
<protein>
    <recommendedName>
        <fullName evidence="3">Bacteriocin-type signal sequence-containing protein</fullName>
    </recommendedName>
</protein>
<dbReference type="Proteomes" id="UP001430919">
    <property type="component" value="Unassembled WGS sequence"/>
</dbReference>
<dbReference type="RefSeq" id="WP_229988846.1">
    <property type="nucleotide sequence ID" value="NZ_JAJJMO010000001.1"/>
</dbReference>
<organism evidence="1 2">
    <name type="scientific">Flavobacterium pisciphilum</name>
    <dbReference type="NCBI Taxonomy" id="2893755"/>
    <lineage>
        <taxon>Bacteria</taxon>
        <taxon>Pseudomonadati</taxon>
        <taxon>Bacteroidota</taxon>
        <taxon>Flavobacteriia</taxon>
        <taxon>Flavobacteriales</taxon>
        <taxon>Flavobacteriaceae</taxon>
        <taxon>Flavobacterium</taxon>
    </lineage>
</organism>
<keyword evidence="2" id="KW-1185">Reference proteome</keyword>
<dbReference type="EMBL" id="JAJJMO010000001">
    <property type="protein sequence ID" value="MCC9072095.1"/>
    <property type="molecule type" value="Genomic_DNA"/>
</dbReference>
<sequence length="56" mass="5835">MLKSILNLNGAQELTKSEQKVIKGGLACTADGNCPPNTVCVGRDVANGYDGNCRPV</sequence>
<evidence type="ECO:0000313" key="1">
    <source>
        <dbReference type="EMBL" id="MCC9072095.1"/>
    </source>
</evidence>
<evidence type="ECO:0008006" key="3">
    <source>
        <dbReference type="Google" id="ProtNLM"/>
    </source>
</evidence>
<comment type="caution">
    <text evidence="1">The sequence shown here is derived from an EMBL/GenBank/DDBJ whole genome shotgun (WGS) entry which is preliminary data.</text>
</comment>
<evidence type="ECO:0000313" key="2">
    <source>
        <dbReference type="Proteomes" id="UP001430919"/>
    </source>
</evidence>
<reference evidence="1" key="1">
    <citation type="submission" date="2021-11" db="EMBL/GenBank/DDBJ databases">
        <title>Description of novel Flavobacterium species.</title>
        <authorList>
            <person name="Saticioglu I.B."/>
            <person name="Ay H."/>
            <person name="Altun S."/>
            <person name="Duman M."/>
        </authorList>
    </citation>
    <scope>NUCLEOTIDE SEQUENCE</scope>
    <source>
        <strain evidence="1">F-65</strain>
    </source>
</reference>